<dbReference type="Pfam" id="PF13385">
    <property type="entry name" value="Laminin_G_3"/>
    <property type="match status" value="1"/>
</dbReference>
<dbReference type="Gene3D" id="2.60.120.200">
    <property type="match status" value="1"/>
</dbReference>
<protein>
    <recommendedName>
        <fullName evidence="3">LamG-like jellyroll fold domain-containing protein</fullName>
    </recommendedName>
</protein>
<dbReference type="EMBL" id="CAAHFG010000001">
    <property type="protein sequence ID" value="VGO13843.1"/>
    <property type="molecule type" value="Genomic_DNA"/>
</dbReference>
<evidence type="ECO:0000256" key="2">
    <source>
        <dbReference type="ARBA" id="ARBA00023157"/>
    </source>
</evidence>
<name>A0A6C2U1T2_PONDE</name>
<gene>
    <name evidence="4" type="ORF">PDESU_02400</name>
</gene>
<keyword evidence="5" id="KW-1185">Reference proteome</keyword>
<keyword evidence="2" id="KW-1015">Disulfide bond</keyword>
<evidence type="ECO:0000313" key="5">
    <source>
        <dbReference type="Proteomes" id="UP000366872"/>
    </source>
</evidence>
<dbReference type="Pfam" id="PF17963">
    <property type="entry name" value="Big_9"/>
    <property type="match status" value="2"/>
</dbReference>
<keyword evidence="1" id="KW-0732">Signal</keyword>
<dbReference type="Proteomes" id="UP000366872">
    <property type="component" value="Unassembled WGS sequence"/>
</dbReference>
<proteinExistence type="predicted"/>
<dbReference type="SUPFAM" id="SSF49899">
    <property type="entry name" value="Concanavalin A-like lectins/glucanases"/>
    <property type="match status" value="1"/>
</dbReference>
<dbReference type="AlphaFoldDB" id="A0A6C2U1T2"/>
<dbReference type="InterPro" id="IPR013320">
    <property type="entry name" value="ConA-like_dom_sf"/>
</dbReference>
<organism evidence="4 5">
    <name type="scientific">Pontiella desulfatans</name>
    <dbReference type="NCBI Taxonomy" id="2750659"/>
    <lineage>
        <taxon>Bacteria</taxon>
        <taxon>Pseudomonadati</taxon>
        <taxon>Kiritimatiellota</taxon>
        <taxon>Kiritimatiellia</taxon>
        <taxon>Kiritimatiellales</taxon>
        <taxon>Pontiellaceae</taxon>
        <taxon>Pontiella</taxon>
    </lineage>
</organism>
<evidence type="ECO:0000259" key="3">
    <source>
        <dbReference type="SMART" id="SM00560"/>
    </source>
</evidence>
<dbReference type="PANTHER" id="PTHR47635:SF2">
    <property type="entry name" value="LAMG-LIKE JELLYROLL FOLD DOMAIN-CONTAINING PROTEIN"/>
    <property type="match status" value="1"/>
</dbReference>
<accession>A0A6C2U1T2</accession>
<dbReference type="Gene3D" id="2.60.40.2810">
    <property type="match status" value="2"/>
</dbReference>
<feature type="domain" description="LamG-like jellyroll fold" evidence="3">
    <location>
        <begin position="352"/>
        <end position="485"/>
    </location>
</feature>
<dbReference type="SMART" id="SM00560">
    <property type="entry name" value="LamGL"/>
    <property type="match status" value="1"/>
</dbReference>
<evidence type="ECO:0000256" key="1">
    <source>
        <dbReference type="ARBA" id="ARBA00022729"/>
    </source>
</evidence>
<reference evidence="4 5" key="1">
    <citation type="submission" date="2019-04" db="EMBL/GenBank/DDBJ databases">
        <authorList>
            <person name="Van Vliet M D."/>
        </authorList>
    </citation>
    <scope>NUCLEOTIDE SEQUENCE [LARGE SCALE GENOMIC DNA]</scope>
    <source>
        <strain evidence="4 5">F1</strain>
    </source>
</reference>
<dbReference type="InterPro" id="IPR006558">
    <property type="entry name" value="LamG-like"/>
</dbReference>
<dbReference type="PANTHER" id="PTHR47635">
    <property type="entry name" value="CUB DOMAIN-CONTAINING PROTEIN"/>
    <property type="match status" value="1"/>
</dbReference>
<sequence>MFSAEQLAYIDEHIAYLTLEKIHGSDVFSGGNLDQSTIATADLLQNTKCLLYLQAFYAWQRYTAIYDMDRASYPDLFVPDGGMDPFAYNMGTAAGRAFWKQLSDDIINNSNVVGTYVDAIGKIDTHGHSEWMPEFKKTLSQLDGLTIMNGHPGGLIDYCDGFMREDIVKETPSEISANLDTYMVIANDKHMFFNSFNADYQYALAAFLIVAHEKSFFRYFPLAPDLSNNSARWADVLWHCDEYDKPLGPPKGNGVQTGDLIYERSFEYADVWLDLENANSIITWHKAPVAHWTMEDGSGTVVSDVSGNGYDGTLSGGAWVSGINGGGAIEFSGSASADSVSIPVDIFDAVTNEITVAMWVNGNAAAQPRDDSVFEAQDAGGSPLFNIQLPSAGSQVVWDAGDHISKTAAPADFEGAWNHWAFTKNAAIGTMNIYLNGVLWHSGAGNTKPMTGAAANACFGSGVGADYYEGALDDVRIYNSVLSESEIAALAHKRPVADPDRLGVDEDASVVVTLSGSNADGGTSGLTYAVGVQPAHGTLGGSAPNLVYTPDTDFFGSDRFFFIVDDGGTNSYAAEVSIAVNAVQDAPEASSQSIFVRADDSVGFTLSGSDDDGESLTFTVETDPSNGTLGGTAPNLTYTPDPGYLGADSFTFTVNDGHDDSAPATVSITVNQEVTDAIAAYDFDDGTGTATTNASLIDPSVTASDYGVGSGLNVVIDTSANSLSENLDAEGNIFGTANPISFGGIRDDLGFTRQGDLSNAISENEYMTFTVTPGEGMEMDLSRITFRTWIENATESVNAWSLYSSVGGYSQANAIASGATTNVGEWVGHVIDLGAEQFQNVTDAVEFRLYIYDGRNNSGSTTLFDKVLLHGTVCLSYADWAASYGLTGADAARAADVEHGGRGDGYDNLVEFALGMDPTNSDAGTRDWVDIASVGGTNWFEYVYYRRSDYLDRGLEYLLIDSTNLVDSAETTNVQDQILVGVGADGYEPVTNRYLTDDPVKFINLKFREE</sequence>
<evidence type="ECO:0000313" key="4">
    <source>
        <dbReference type="EMBL" id="VGO13843.1"/>
    </source>
</evidence>